<dbReference type="PANTHER" id="PTHR13367:SF34">
    <property type="match status" value="1"/>
</dbReference>
<evidence type="ECO:0000256" key="5">
    <source>
        <dbReference type="ARBA" id="ARBA00022801"/>
    </source>
</evidence>
<evidence type="ECO:0000313" key="13">
    <source>
        <dbReference type="Proteomes" id="UP000701801"/>
    </source>
</evidence>
<dbReference type="InterPro" id="IPR051346">
    <property type="entry name" value="OTU_Deubiquitinase"/>
</dbReference>
<dbReference type="Pfam" id="PF12359">
    <property type="entry name" value="DUF3645"/>
    <property type="match status" value="1"/>
</dbReference>
<proteinExistence type="predicted"/>
<dbReference type="OrthoDB" id="3182339at2759"/>
<evidence type="ECO:0000256" key="2">
    <source>
        <dbReference type="ARBA" id="ARBA00012759"/>
    </source>
</evidence>
<keyword evidence="13" id="KW-1185">Reference proteome</keyword>
<reference evidence="12" key="1">
    <citation type="submission" date="2021-07" db="EMBL/GenBank/DDBJ databases">
        <authorList>
            <person name="Durling M."/>
        </authorList>
    </citation>
    <scope>NUCLEOTIDE SEQUENCE</scope>
</reference>
<gene>
    <name evidence="12" type="ORF">HYALB_00008163</name>
</gene>
<dbReference type="Pfam" id="PF20255">
    <property type="entry name" value="DUF6606"/>
    <property type="match status" value="1"/>
</dbReference>
<keyword evidence="4" id="KW-0833">Ubl conjugation pathway</keyword>
<feature type="coiled-coil region" evidence="7">
    <location>
        <begin position="452"/>
        <end position="494"/>
    </location>
</feature>
<evidence type="ECO:0000313" key="12">
    <source>
        <dbReference type="EMBL" id="CAG8984161.1"/>
    </source>
</evidence>
<dbReference type="GO" id="GO:0004843">
    <property type="term" value="F:cysteine-type deubiquitinase activity"/>
    <property type="evidence" value="ECO:0007669"/>
    <property type="project" value="UniProtKB-EC"/>
</dbReference>
<evidence type="ECO:0000259" key="10">
    <source>
        <dbReference type="Pfam" id="PF12359"/>
    </source>
</evidence>
<dbReference type="InterPro" id="IPR046541">
    <property type="entry name" value="DUF6606"/>
</dbReference>
<feature type="region of interest" description="Disordered" evidence="8">
    <location>
        <begin position="2299"/>
        <end position="2326"/>
    </location>
</feature>
<dbReference type="EMBL" id="CAJVRM010000752">
    <property type="protein sequence ID" value="CAG8984161.1"/>
    <property type="molecule type" value="Genomic_DNA"/>
</dbReference>
<dbReference type="PANTHER" id="PTHR13367">
    <property type="entry name" value="UBIQUITIN THIOESTERASE"/>
    <property type="match status" value="1"/>
</dbReference>
<feature type="compositionally biased region" description="Basic and acidic residues" evidence="8">
    <location>
        <begin position="2299"/>
        <end position="2317"/>
    </location>
</feature>
<comment type="caution">
    <text evidence="12">The sequence shown here is derived from an EMBL/GenBank/DDBJ whole genome shotgun (WGS) entry which is preliminary data.</text>
</comment>
<comment type="catalytic activity">
    <reaction evidence="1">
        <text>Thiol-dependent hydrolysis of ester, thioester, amide, peptide and isopeptide bonds formed by the C-terminal Gly of ubiquitin (a 76-residue protein attached to proteins as an intracellular targeting signal).</text>
        <dbReference type="EC" id="3.4.19.12"/>
    </reaction>
</comment>
<evidence type="ECO:0000256" key="4">
    <source>
        <dbReference type="ARBA" id="ARBA00022786"/>
    </source>
</evidence>
<evidence type="ECO:0000259" key="11">
    <source>
        <dbReference type="Pfam" id="PF20255"/>
    </source>
</evidence>
<accession>A0A9N9M4R4</accession>
<organism evidence="12 13">
    <name type="scientific">Hymenoscyphus albidus</name>
    <dbReference type="NCBI Taxonomy" id="595503"/>
    <lineage>
        <taxon>Eukaryota</taxon>
        <taxon>Fungi</taxon>
        <taxon>Dikarya</taxon>
        <taxon>Ascomycota</taxon>
        <taxon>Pezizomycotina</taxon>
        <taxon>Leotiomycetes</taxon>
        <taxon>Helotiales</taxon>
        <taxon>Helotiaceae</taxon>
        <taxon>Hymenoscyphus</taxon>
    </lineage>
</organism>
<dbReference type="InterPro" id="IPR022099">
    <property type="entry name" value="DUF3638"/>
</dbReference>
<evidence type="ECO:0000259" key="9">
    <source>
        <dbReference type="Pfam" id="PF12340"/>
    </source>
</evidence>
<keyword evidence="3" id="KW-0645">Protease</keyword>
<dbReference type="GO" id="GO:0006508">
    <property type="term" value="P:proteolysis"/>
    <property type="evidence" value="ECO:0007669"/>
    <property type="project" value="UniProtKB-KW"/>
</dbReference>
<dbReference type="EC" id="3.4.19.12" evidence="2"/>
<protein>
    <recommendedName>
        <fullName evidence="2">ubiquitinyl hydrolase 1</fullName>
        <ecNumber evidence="2">3.4.19.12</ecNumber>
    </recommendedName>
</protein>
<feature type="domain" description="DUF3638" evidence="9">
    <location>
        <begin position="1574"/>
        <end position="1822"/>
    </location>
</feature>
<keyword evidence="6" id="KW-0788">Thiol protease</keyword>
<feature type="domain" description="DUF3645" evidence="10">
    <location>
        <begin position="1943"/>
        <end position="1974"/>
    </location>
</feature>
<sequence>MDGAYGDEDAPIRGTLEYVINHVFLPPQLPQTNDTDPQNEAGLTKLFHDTLTEFIDLLPGEDQNDWIPSSEMLKVLIEEDGSESPLRNLVQQLDDMDERDSLALHSTQHNAGLVVRKGSENFTIETFELSPTSKSVTLALGRLVRRFPGPVIAVSHARMQDLNFRQALTNYKSDRIQVMLAKIHRRFQKLDLIICDEVPWAEASYEFVTETMESARSLLARRWSTVKRTSESAGTFKPSELRRLKPQLHTKLDIPSLRPYLQRLHSIAIQPRDGKAFDGKCNKRSNRESLSLPDLGTLVLASDEEIRLCLMDLELWVSKSLGSWLDRHRNSESELVKLTNINWYKIKSAAAYLGSPENISLMILTLFLLWTALDQAAVFHYTLLKKFDHGFPDGLLDSLLLPKRHQMAQLRDAEKNLNQRKLNCLPANPSIFSDITSPKSFGAQYFDQSLMHQELKRRIELEANKKAEETKAELRRQKEKFKRLMAESNALTCEYKKQWYGRGRFREERTVHDARCTKCNLRDEAQSLKVYIHEWPLPSSEPAAKAVVYDLEVPELLRCWRSMTYQILADVLSPTVPPENRGKGIVFAEYEDLADYFKSIRDRHQFCSIKTPFSKTQPYQTVGEATEDSICRPNNLIFVMQDSKSKTATTEQLKKFDIHERCTLKLPPGCYETLQYALAGTNHTHNEVIAKQALCPQSLTVHELHAFTALRRGYRIQINIARELAARTLIFGAEEVHLLVLQSSLQAGPSAGEQVSRQSHVEIEEESFGKDLLDTLESGLKSMRLLTISLHDSIRRQCLNLLQRPRDITIDWLRSVDKLLHECSDEEEIAYLTLCAFDLSLICHCTFDVDARIMSSVLSTERNVAILVETITIAKGHWPVSMNGLTPLTRTLIFRFYRTSHTVEHVLKSHILNSPGGINQAIKQHWEGYSPGTPWSCLDKPEDRWLKTDTAGSDNSPPMTVHFNTLTGELLVNGAPLSRIPREYEAHQTYQRLFGNKILEVFPSGKGLHFETKNTVYGFEVHFALFEDELIVRAAHGHELYEVIPLTTLENDFPRAFVKDYVHWVHRGTDSIEWRPIDTKWTPSSKNWRILTPEDPRESRLISGAQQLIDIKSPTANAVYNWLLPIEKQGNIVITYNTETKETEIRLPRLNLDFVLRNKGLESKQFRGMIVDTSQHKGTLHGLQNKLVLKGIQENSRIVIIPQGNISYSRTGHHLKILIDTGENEKVSYHQYLIDKDLGQLTDSGNLSSRLFKLYLHALTSHCLPDTLTSRTGTEEALHGLRLASTRSFIALNQEQIERLKLLARLTPMRDYAPKGHKFMQTVTWDKDLSQLSQHEEFVVESHRIVAQAQSFRKFTSTPSDEKYSVEGRGASELRARAGMRNALFRVHPFGAEKFNANSDVAYSDARDSIINSAREHDAYNISVMVDGWSCNLEPYNDLLEEIRRWDSTTDEPLVDTESQKLKSLLAKLSKSAKGSYQQINEADEMYKKIYARLVVSGIPLYESALRASILPRLSPSILIGLLARFNAVQLTPAWKTAIVYYAMALANIQKAERLVACGKRDVDILNELTNVGHANWDPMEFPEWLLLELESNILIRPEQAQIAREMIAPRSGTNAIMQLNMGLGKSSVIVPLVSATLADGSKLARVIALKSLTEQMFQLLVKKLGGLIGRRVYRLPISRSLRPSLSSAVLIQKTYEACMTSGGILLVEPETLLSFELLGLDYLLSREMNPPEPEANLIPVKEDNNEDIQGSMYDTGRQLVHTQSWLYTNARDVLNESDEILSVKFELIHTLGIQQNISFSPDRWVAIQHVLGVVSELAREVSIDFPQGIKAIEGKAGAFPRVRILEETGGKSLLNKVARSICRDGMSSLAIWTYSQEEREVIFEYITNLQITKERAAILETKVFQTNFTKMTLLLLRGMFGVGVLEFVFAKKRWRVNYGLSLSRSMLAVPYHAKDNPSARSEFSHPDTATCLTCLSYYYEGLTDAQIRASFEELFLSDYAEEDYSRWIQRCEVMPNEFKQLAGINLRDKQQCSQELFLWLRYSKGLIDYYLEHLVFPKEMKEFGNKLSSSGWEIARQKTHPTTGFSGTNDSKYMLPTPIKQCELPEQLSTNADVLTCMLRPENKYDTTHLESLDVSSLLDVAVTMDPSIRVVLNVEAQLLEDNEKIASLWLEKVDLNDADAVIFFHENDLFVVNREGHKESLLVSPFLKQMKRCLVYLDEAHTRGTDLKMPPDYREICTLGPDLTKDRLAQGLDRKSLEEGVVCRGRFASVENLARAELASVRAKCREFELGDFGDSDLHEEQERELHPENEREQQVEAPPPARPYVHKLHDNIRRLVNSGRLLSDDGILPAFKVFDLTRTRELLDVDNWPRNLLISQGFYHTVQIPNEGNKDSFLRPVNWVLSFQNVNQQPMYLILSPFEVQELLPFMRGSEYVRLDVYTPRLSLSNRSLECLSFCSIPPVPAHWTIPEISTHLNLFSGQLYLRDETEYRTLCRFLGLRFKHPYQGVEVGGDGFISPGSRRLQD</sequence>
<evidence type="ECO:0000256" key="1">
    <source>
        <dbReference type="ARBA" id="ARBA00000707"/>
    </source>
</evidence>
<dbReference type="Proteomes" id="UP000701801">
    <property type="component" value="Unassembled WGS sequence"/>
</dbReference>
<name>A0A9N9M4R4_9HELO</name>
<keyword evidence="7" id="KW-0175">Coiled coil</keyword>
<feature type="domain" description="DUF6606" evidence="11">
    <location>
        <begin position="19"/>
        <end position="170"/>
    </location>
</feature>
<keyword evidence="5" id="KW-0378">Hydrolase</keyword>
<dbReference type="InterPro" id="IPR022105">
    <property type="entry name" value="DUF3645"/>
</dbReference>
<dbReference type="Pfam" id="PF12340">
    <property type="entry name" value="DUF3638"/>
    <property type="match status" value="1"/>
</dbReference>
<evidence type="ECO:0000256" key="8">
    <source>
        <dbReference type="SAM" id="MobiDB-lite"/>
    </source>
</evidence>
<evidence type="ECO:0000256" key="6">
    <source>
        <dbReference type="ARBA" id="ARBA00022807"/>
    </source>
</evidence>
<evidence type="ECO:0000256" key="7">
    <source>
        <dbReference type="SAM" id="Coils"/>
    </source>
</evidence>
<evidence type="ECO:0000256" key="3">
    <source>
        <dbReference type="ARBA" id="ARBA00022670"/>
    </source>
</evidence>